<reference evidence="3" key="1">
    <citation type="submission" date="2022-04" db="EMBL/GenBank/DDBJ databases">
        <title>Carnegiea gigantea Genome sequencing and assembly v2.</title>
        <authorList>
            <person name="Copetti D."/>
            <person name="Sanderson M.J."/>
            <person name="Burquez A."/>
            <person name="Wojciechowski M.F."/>
        </authorList>
    </citation>
    <scope>NUCLEOTIDE SEQUENCE</scope>
    <source>
        <strain evidence="3">SGP5-SGP5p</strain>
        <tissue evidence="3">Aerial part</tissue>
    </source>
</reference>
<feature type="domain" description="Reverse transcriptase zinc-binding" evidence="2">
    <location>
        <begin position="74"/>
        <end position="160"/>
    </location>
</feature>
<dbReference type="InterPro" id="IPR036397">
    <property type="entry name" value="RNaseH_sf"/>
</dbReference>
<evidence type="ECO:0000313" key="3">
    <source>
        <dbReference type="EMBL" id="KAJ8437462.1"/>
    </source>
</evidence>
<dbReference type="InterPro" id="IPR002156">
    <property type="entry name" value="RNaseH_domain"/>
</dbReference>
<dbReference type="EMBL" id="JAKOGI010000299">
    <property type="protein sequence ID" value="KAJ8437462.1"/>
    <property type="molecule type" value="Genomic_DNA"/>
</dbReference>
<dbReference type="Proteomes" id="UP001153076">
    <property type="component" value="Unassembled WGS sequence"/>
</dbReference>
<feature type="domain" description="RNase H type-1" evidence="1">
    <location>
        <begin position="209"/>
        <end position="293"/>
    </location>
</feature>
<sequence length="297" mass="34095">MGHRQAAGGIGSLARPNCRGFEKDYWLPGQGWRWIEFGNNLPQSALYRTAAYQVYPNTGVRDQLFWGGTQMGNFSIQSVINLLCGLTSTPEQGKWQTIWKVKAPQKMKVLLWLIYHDALMSNEKRVKRELATDPNCASCDNTTENIEHILRSCNVVRSVWDYFERSGQGLHNPHMGVQEWVHRNITMTGGDSHWPTKFTIIVWWLWRWCNERAELRAMLRGLTIAREKGYKKLVVLLDSTTMVGLLQGTMTNNARHSTLIQQCRRLLELSNWEVVLTHCFRESNKVADAMANMGIGL</sequence>
<accession>A0A9Q1K6X2</accession>
<proteinExistence type="predicted"/>
<protein>
    <submittedName>
        <fullName evidence="3">Uncharacterized protein</fullName>
    </submittedName>
</protein>
<dbReference type="GO" id="GO:0004523">
    <property type="term" value="F:RNA-DNA hybrid ribonuclease activity"/>
    <property type="evidence" value="ECO:0007669"/>
    <property type="project" value="InterPro"/>
</dbReference>
<dbReference type="InterPro" id="IPR012337">
    <property type="entry name" value="RNaseH-like_sf"/>
</dbReference>
<name>A0A9Q1K6X2_9CARY</name>
<keyword evidence="4" id="KW-1185">Reference proteome</keyword>
<dbReference type="CDD" id="cd06222">
    <property type="entry name" value="RNase_H_like"/>
    <property type="match status" value="1"/>
</dbReference>
<evidence type="ECO:0000259" key="2">
    <source>
        <dbReference type="Pfam" id="PF13966"/>
    </source>
</evidence>
<dbReference type="SUPFAM" id="SSF53098">
    <property type="entry name" value="Ribonuclease H-like"/>
    <property type="match status" value="1"/>
</dbReference>
<evidence type="ECO:0000259" key="1">
    <source>
        <dbReference type="Pfam" id="PF13456"/>
    </source>
</evidence>
<organism evidence="3 4">
    <name type="scientific">Carnegiea gigantea</name>
    <dbReference type="NCBI Taxonomy" id="171969"/>
    <lineage>
        <taxon>Eukaryota</taxon>
        <taxon>Viridiplantae</taxon>
        <taxon>Streptophyta</taxon>
        <taxon>Embryophyta</taxon>
        <taxon>Tracheophyta</taxon>
        <taxon>Spermatophyta</taxon>
        <taxon>Magnoliopsida</taxon>
        <taxon>eudicotyledons</taxon>
        <taxon>Gunneridae</taxon>
        <taxon>Pentapetalae</taxon>
        <taxon>Caryophyllales</taxon>
        <taxon>Cactineae</taxon>
        <taxon>Cactaceae</taxon>
        <taxon>Cactoideae</taxon>
        <taxon>Echinocereeae</taxon>
        <taxon>Carnegiea</taxon>
    </lineage>
</organism>
<gene>
    <name evidence="3" type="ORF">Cgig2_012902</name>
</gene>
<dbReference type="PANTHER" id="PTHR47723:SF19">
    <property type="entry name" value="POLYNUCLEOTIDYL TRANSFERASE, RIBONUCLEASE H-LIKE SUPERFAMILY PROTEIN"/>
    <property type="match status" value="1"/>
</dbReference>
<dbReference type="Pfam" id="PF13966">
    <property type="entry name" value="zf-RVT"/>
    <property type="match status" value="1"/>
</dbReference>
<dbReference type="InterPro" id="IPR044730">
    <property type="entry name" value="RNase_H-like_dom_plant"/>
</dbReference>
<dbReference type="Pfam" id="PF13456">
    <property type="entry name" value="RVT_3"/>
    <property type="match status" value="1"/>
</dbReference>
<comment type="caution">
    <text evidence="3">The sequence shown here is derived from an EMBL/GenBank/DDBJ whole genome shotgun (WGS) entry which is preliminary data.</text>
</comment>
<dbReference type="InterPro" id="IPR026960">
    <property type="entry name" value="RVT-Znf"/>
</dbReference>
<evidence type="ECO:0000313" key="4">
    <source>
        <dbReference type="Proteomes" id="UP001153076"/>
    </source>
</evidence>
<dbReference type="PANTHER" id="PTHR47723">
    <property type="entry name" value="OS05G0353850 PROTEIN"/>
    <property type="match status" value="1"/>
</dbReference>
<dbReference type="Gene3D" id="3.30.420.10">
    <property type="entry name" value="Ribonuclease H-like superfamily/Ribonuclease H"/>
    <property type="match status" value="1"/>
</dbReference>
<dbReference type="GO" id="GO:0003676">
    <property type="term" value="F:nucleic acid binding"/>
    <property type="evidence" value="ECO:0007669"/>
    <property type="project" value="InterPro"/>
</dbReference>
<dbReference type="OrthoDB" id="846389at2759"/>
<dbReference type="AlphaFoldDB" id="A0A9Q1K6X2"/>
<dbReference type="InterPro" id="IPR053151">
    <property type="entry name" value="RNase_H-like"/>
</dbReference>